<dbReference type="KEGG" id="carh:EGY05_10320"/>
<dbReference type="SUPFAM" id="SSF81321">
    <property type="entry name" value="Family A G protein-coupled receptor-like"/>
    <property type="match status" value="1"/>
</dbReference>
<dbReference type="OrthoDB" id="1263298at2"/>
<evidence type="ECO:0000313" key="4">
    <source>
        <dbReference type="Proteomes" id="UP000093432"/>
    </source>
</evidence>
<feature type="transmembrane region" description="Helical" evidence="1">
    <location>
        <begin position="54"/>
        <end position="80"/>
    </location>
</feature>
<keyword evidence="1" id="KW-0472">Membrane</keyword>
<sequence>MSPELRELFEIRQDEEKSRQPSQQNIWKHIIIRLAVIVSGTIVFFIIMSKASGWGAFGFALYMLIFHVLWFLFIFIEAIVLQSNEKYKLRNVNFIFMGILLLLYGIVFALLGL</sequence>
<protein>
    <submittedName>
        <fullName evidence="2">Uncharacterized protein</fullName>
    </submittedName>
</protein>
<dbReference type="GeneID" id="78301546"/>
<dbReference type="STRING" id="651561.BBI00_06900"/>
<comment type="caution">
    <text evidence="2">The sequence shown here is derived from an EMBL/GenBank/DDBJ whole genome shotgun (WGS) entry which is preliminary data.</text>
</comment>
<dbReference type="RefSeq" id="WP_065398076.1">
    <property type="nucleotide sequence ID" value="NZ_CP033811.1"/>
</dbReference>
<dbReference type="EMBL" id="MAYG01000001">
    <property type="protein sequence ID" value="OCA74083.1"/>
    <property type="molecule type" value="Genomic_DNA"/>
</dbReference>
<dbReference type="Proteomes" id="UP000276953">
    <property type="component" value="Unassembled WGS sequence"/>
</dbReference>
<feature type="transmembrane region" description="Helical" evidence="1">
    <location>
        <begin position="30"/>
        <end position="48"/>
    </location>
</feature>
<reference evidence="2" key="1">
    <citation type="submission" date="2016-07" db="EMBL/GenBank/DDBJ databases">
        <authorList>
            <person name="Jeong J.-J."/>
            <person name="Kim D.W."/>
            <person name="Sang M.K."/>
            <person name="Choi I.-G."/>
            <person name="Kim K.D."/>
        </authorList>
    </citation>
    <scope>NUCLEOTIDE SEQUENCE</scope>
    <source>
        <strain evidence="2">CC-VM-7</strain>
    </source>
</reference>
<evidence type="ECO:0000313" key="5">
    <source>
        <dbReference type="Proteomes" id="UP000276953"/>
    </source>
</evidence>
<evidence type="ECO:0000313" key="3">
    <source>
        <dbReference type="EMBL" id="RTZ46507.1"/>
    </source>
</evidence>
<reference evidence="3 5" key="3">
    <citation type="submission" date="2018-12" db="EMBL/GenBank/DDBJ databases">
        <title>Draft Genome Sequence of Chryseobacterium arthrosphaerae strain ED882-96 Isolated from the Blood of a Patient with Liver Cirrhosis in Taiwan.</title>
        <authorList>
            <person name="Lin J.-N."/>
            <person name="Lai C.-H."/>
            <person name="Yang C.-H."/>
            <person name="Huang Y.-H."/>
        </authorList>
    </citation>
    <scope>NUCLEOTIDE SEQUENCE [LARGE SCALE GENOMIC DNA]</scope>
    <source>
        <strain evidence="3 5">ED882-96</strain>
    </source>
</reference>
<keyword evidence="1" id="KW-0812">Transmembrane</keyword>
<dbReference type="Proteomes" id="UP000093432">
    <property type="component" value="Unassembled WGS sequence"/>
</dbReference>
<proteinExistence type="predicted"/>
<dbReference type="EMBL" id="RYFC01000003">
    <property type="protein sequence ID" value="RTZ46507.1"/>
    <property type="molecule type" value="Genomic_DNA"/>
</dbReference>
<evidence type="ECO:0000256" key="1">
    <source>
        <dbReference type="SAM" id="Phobius"/>
    </source>
</evidence>
<gene>
    <name evidence="2" type="ORF">BBI00_06900</name>
    <name evidence="3" type="ORF">EJ377_20240</name>
</gene>
<feature type="transmembrane region" description="Helical" evidence="1">
    <location>
        <begin position="92"/>
        <end position="111"/>
    </location>
</feature>
<reference evidence="4" key="2">
    <citation type="submission" date="2016-07" db="EMBL/GenBank/DDBJ databases">
        <authorList>
            <person name="Florea S."/>
            <person name="Webb J.S."/>
            <person name="Jaromczyk J."/>
            <person name="Schardl C.L."/>
        </authorList>
    </citation>
    <scope>NUCLEOTIDE SEQUENCE [LARGE SCALE GENOMIC DNA]</scope>
    <source>
        <strain evidence="4">CC-VM-7</strain>
    </source>
</reference>
<name>A0A1B8ZR67_9FLAO</name>
<organism evidence="2 4">
    <name type="scientific">Chryseobacterium arthrosphaerae</name>
    <dbReference type="NCBI Taxonomy" id="651561"/>
    <lineage>
        <taxon>Bacteria</taxon>
        <taxon>Pseudomonadati</taxon>
        <taxon>Bacteroidota</taxon>
        <taxon>Flavobacteriia</taxon>
        <taxon>Flavobacteriales</taxon>
        <taxon>Weeksellaceae</taxon>
        <taxon>Chryseobacterium group</taxon>
        <taxon>Chryseobacterium</taxon>
    </lineage>
</organism>
<keyword evidence="1" id="KW-1133">Transmembrane helix</keyword>
<dbReference type="AlphaFoldDB" id="A0A1B8ZR67"/>
<accession>A0A1B8ZR67</accession>
<evidence type="ECO:0000313" key="2">
    <source>
        <dbReference type="EMBL" id="OCA74083.1"/>
    </source>
</evidence>